<dbReference type="AlphaFoldDB" id="A0A2M4DLV3"/>
<sequence length="107" mass="11969">MFMTPGNSGAILRTLLLGTWGSFSQHMGKKFASILAFGVVAEVDPSDGFVQFVASRGVLKWNRPTASMAPEPSTIDRNFQESVSFIHHHFFPFSFALARAWFCKFHL</sequence>
<protein>
    <submittedName>
        <fullName evidence="1">Putative secreted protein</fullName>
    </submittedName>
</protein>
<evidence type="ECO:0000313" key="1">
    <source>
        <dbReference type="EMBL" id="MBW78540.1"/>
    </source>
</evidence>
<dbReference type="EMBL" id="GGFL01014362">
    <property type="protein sequence ID" value="MBW78540.1"/>
    <property type="molecule type" value="Transcribed_RNA"/>
</dbReference>
<name>A0A2M4DLV3_ANODA</name>
<reference evidence="1" key="1">
    <citation type="submission" date="2018-01" db="EMBL/GenBank/DDBJ databases">
        <title>An insight into the sialome of Amazonian anophelines.</title>
        <authorList>
            <person name="Ribeiro J.M."/>
            <person name="Scarpassa V."/>
            <person name="Calvo E."/>
        </authorList>
    </citation>
    <scope>NUCLEOTIDE SEQUENCE</scope>
</reference>
<organism evidence="1">
    <name type="scientific">Anopheles darlingi</name>
    <name type="common">Mosquito</name>
    <dbReference type="NCBI Taxonomy" id="43151"/>
    <lineage>
        <taxon>Eukaryota</taxon>
        <taxon>Metazoa</taxon>
        <taxon>Ecdysozoa</taxon>
        <taxon>Arthropoda</taxon>
        <taxon>Hexapoda</taxon>
        <taxon>Insecta</taxon>
        <taxon>Pterygota</taxon>
        <taxon>Neoptera</taxon>
        <taxon>Endopterygota</taxon>
        <taxon>Diptera</taxon>
        <taxon>Nematocera</taxon>
        <taxon>Culicoidea</taxon>
        <taxon>Culicidae</taxon>
        <taxon>Anophelinae</taxon>
        <taxon>Anopheles</taxon>
    </lineage>
</organism>
<proteinExistence type="predicted"/>
<accession>A0A2M4DLV3</accession>